<evidence type="ECO:0000313" key="5">
    <source>
        <dbReference type="Proteomes" id="UP000292958"/>
    </source>
</evidence>
<evidence type="ECO:0000256" key="3">
    <source>
        <dbReference type="SAM" id="SignalP"/>
    </source>
</evidence>
<keyword evidence="4" id="KW-0808">Transferase</keyword>
<dbReference type="Proteomes" id="UP000292958">
    <property type="component" value="Unassembled WGS sequence"/>
</dbReference>
<organism evidence="4 5">
    <name type="scientific">Edaphobacter modestus</name>
    <dbReference type="NCBI Taxonomy" id="388466"/>
    <lineage>
        <taxon>Bacteria</taxon>
        <taxon>Pseudomonadati</taxon>
        <taxon>Acidobacteriota</taxon>
        <taxon>Terriglobia</taxon>
        <taxon>Terriglobales</taxon>
        <taxon>Acidobacteriaceae</taxon>
        <taxon>Edaphobacter</taxon>
    </lineage>
</organism>
<keyword evidence="5" id="KW-1185">Reference proteome</keyword>
<evidence type="ECO:0000313" key="4">
    <source>
        <dbReference type="EMBL" id="RZU39013.1"/>
    </source>
</evidence>
<gene>
    <name evidence="4" type="ORF">BDD14_0338</name>
</gene>
<dbReference type="Gene3D" id="3.40.640.10">
    <property type="entry name" value="Type I PLP-dependent aspartate aminotransferase-like (Major domain)"/>
    <property type="match status" value="1"/>
</dbReference>
<proteinExistence type="predicted"/>
<comment type="cofactor">
    <cofactor evidence="1">
        <name>pyridoxal 5'-phosphate</name>
        <dbReference type="ChEBI" id="CHEBI:597326"/>
    </cofactor>
</comment>
<name>A0A4Q7YQ60_9BACT</name>
<evidence type="ECO:0000256" key="2">
    <source>
        <dbReference type="ARBA" id="ARBA00022898"/>
    </source>
</evidence>
<evidence type="ECO:0000256" key="1">
    <source>
        <dbReference type="ARBA" id="ARBA00001933"/>
    </source>
</evidence>
<dbReference type="SUPFAM" id="SSF53383">
    <property type="entry name" value="PLP-dependent transferases"/>
    <property type="match status" value="1"/>
</dbReference>
<dbReference type="InterPro" id="IPR015424">
    <property type="entry name" value="PyrdxlP-dep_Trfase"/>
</dbReference>
<reference evidence="4 5" key="1">
    <citation type="submission" date="2019-02" db="EMBL/GenBank/DDBJ databases">
        <title>Genomic Encyclopedia of Archaeal and Bacterial Type Strains, Phase II (KMG-II): from individual species to whole genera.</title>
        <authorList>
            <person name="Goeker M."/>
        </authorList>
    </citation>
    <scope>NUCLEOTIDE SEQUENCE [LARGE SCALE GENOMIC DNA]</scope>
    <source>
        <strain evidence="4 5">DSM 18101</strain>
    </source>
</reference>
<keyword evidence="3" id="KW-0732">Signal</keyword>
<sequence length="428" mass="45827">MSTPPDSGILTRRSFLQWSQSMLAMLGVAPLVSSSAEAFAAPASSDASAATDYYAKLGVKKMINAAGTYTMFTAAVMPPQVQRAVAEAAKHPVHLKELQTRAGEYVAQKLRCEGAVVTCGASSALTLATAACIASANNATAEDIPQKVGSMKNEVVVQKAHRYGYDHAIFLCGAKIVEVETLEDYKRAFNEKTIMTNFFNSAGAGEIGHEQWLQVAHEHNVPCHIDAAADMPPISNLWKYTGMGFDLVCFSGGKGIRGPQNAGLLLGKKHLTDLAHASNNPNEGVGRGMKVAKEQIVGMVAAIDWLIEQSDETMAKEFTRRADVISQIVKDIPTMKTSIFTPEVANHVPHLILTYDPAVVGLTPNEVQQRLRSLDPTIELNPSTGSPHAGNGMPACPNSLVVGTWMLLPGEPEIVGRQIRAVLKQGEA</sequence>
<dbReference type="PANTHER" id="PTHR32328:SF0">
    <property type="entry name" value="L-SERYL-TRNA(SEC) SELENIUM TRANSFERASE"/>
    <property type="match status" value="1"/>
</dbReference>
<dbReference type="AlphaFoldDB" id="A0A4Q7YQ60"/>
<feature type="signal peptide" evidence="3">
    <location>
        <begin position="1"/>
        <end position="40"/>
    </location>
</feature>
<dbReference type="PANTHER" id="PTHR32328">
    <property type="entry name" value="L-SERYL-TRNA(SEC) SELENIUM TRANSFERASE"/>
    <property type="match status" value="1"/>
</dbReference>
<protein>
    <submittedName>
        <fullName evidence="4">L-seryl-tRNA(Ser) seleniumtransferase</fullName>
    </submittedName>
</protein>
<dbReference type="RefSeq" id="WP_130417290.1">
    <property type="nucleotide sequence ID" value="NZ_SHKW01000001.1"/>
</dbReference>
<comment type="caution">
    <text evidence="4">The sequence shown here is derived from an EMBL/GenBank/DDBJ whole genome shotgun (WGS) entry which is preliminary data.</text>
</comment>
<dbReference type="InterPro" id="IPR015421">
    <property type="entry name" value="PyrdxlP-dep_Trfase_major"/>
</dbReference>
<dbReference type="PROSITE" id="PS51318">
    <property type="entry name" value="TAT"/>
    <property type="match status" value="1"/>
</dbReference>
<feature type="chain" id="PRO_5020332156" evidence="3">
    <location>
        <begin position="41"/>
        <end position="428"/>
    </location>
</feature>
<dbReference type="OrthoDB" id="9787096at2"/>
<dbReference type="EMBL" id="SHKW01000001">
    <property type="protein sequence ID" value="RZU39013.1"/>
    <property type="molecule type" value="Genomic_DNA"/>
</dbReference>
<accession>A0A4Q7YQ60</accession>
<dbReference type="GO" id="GO:0004125">
    <property type="term" value="F:L-seryl-tRNA(Sec) selenium transferase activity"/>
    <property type="evidence" value="ECO:0007669"/>
    <property type="project" value="TreeGrafter"/>
</dbReference>
<keyword evidence="2" id="KW-0663">Pyridoxal phosphate</keyword>
<dbReference type="InterPro" id="IPR006311">
    <property type="entry name" value="TAT_signal"/>
</dbReference>